<dbReference type="InterPro" id="IPR044997">
    <property type="entry name" value="F-box_plant"/>
</dbReference>
<accession>A0AAD8QLQ4</accession>
<dbReference type="SUPFAM" id="SSF52047">
    <property type="entry name" value="RNI-like"/>
    <property type="match status" value="1"/>
</dbReference>
<dbReference type="SUPFAM" id="SSF81383">
    <property type="entry name" value="F-box domain"/>
    <property type="match status" value="1"/>
</dbReference>
<dbReference type="AlphaFoldDB" id="A0AAD8QLQ4"/>
<organism evidence="3 4">
    <name type="scientific">Lolium multiflorum</name>
    <name type="common">Italian ryegrass</name>
    <name type="synonym">Lolium perenne subsp. multiflorum</name>
    <dbReference type="NCBI Taxonomy" id="4521"/>
    <lineage>
        <taxon>Eukaryota</taxon>
        <taxon>Viridiplantae</taxon>
        <taxon>Streptophyta</taxon>
        <taxon>Embryophyta</taxon>
        <taxon>Tracheophyta</taxon>
        <taxon>Spermatophyta</taxon>
        <taxon>Magnoliopsida</taxon>
        <taxon>Liliopsida</taxon>
        <taxon>Poales</taxon>
        <taxon>Poaceae</taxon>
        <taxon>BOP clade</taxon>
        <taxon>Pooideae</taxon>
        <taxon>Poodae</taxon>
        <taxon>Poeae</taxon>
        <taxon>Poeae Chloroplast Group 2 (Poeae type)</taxon>
        <taxon>Loliodinae</taxon>
        <taxon>Loliinae</taxon>
        <taxon>Lolium</taxon>
    </lineage>
</organism>
<dbReference type="Proteomes" id="UP001231189">
    <property type="component" value="Unassembled WGS sequence"/>
</dbReference>
<evidence type="ECO:0000259" key="1">
    <source>
        <dbReference type="Pfam" id="PF00646"/>
    </source>
</evidence>
<proteinExistence type="predicted"/>
<name>A0AAD8QLQ4_LOLMU</name>
<dbReference type="EMBL" id="JAUUTY010000007">
    <property type="protein sequence ID" value="KAK1604269.1"/>
    <property type="molecule type" value="Genomic_DNA"/>
</dbReference>
<keyword evidence="4" id="KW-1185">Reference proteome</keyword>
<dbReference type="Pfam" id="PF23622">
    <property type="entry name" value="LRR_At1g61320_AtMIF1"/>
    <property type="match status" value="1"/>
</dbReference>
<dbReference type="InterPro" id="IPR032675">
    <property type="entry name" value="LRR_dom_sf"/>
</dbReference>
<comment type="caution">
    <text evidence="3">The sequence shown here is derived from an EMBL/GenBank/DDBJ whole genome shotgun (WGS) entry which is preliminary data.</text>
</comment>
<dbReference type="InterPro" id="IPR036047">
    <property type="entry name" value="F-box-like_dom_sf"/>
</dbReference>
<evidence type="ECO:0000313" key="3">
    <source>
        <dbReference type="EMBL" id="KAK1604269.1"/>
    </source>
</evidence>
<dbReference type="InterPro" id="IPR001810">
    <property type="entry name" value="F-box_dom"/>
</dbReference>
<feature type="domain" description="F-box" evidence="1">
    <location>
        <begin position="21"/>
        <end position="53"/>
    </location>
</feature>
<dbReference type="Gene3D" id="3.80.10.10">
    <property type="entry name" value="Ribonuclease Inhibitor"/>
    <property type="match status" value="1"/>
</dbReference>
<protein>
    <recommendedName>
        <fullName evidence="5">F-box domain-containing protein</fullName>
    </recommendedName>
</protein>
<evidence type="ECO:0008006" key="5">
    <source>
        <dbReference type="Google" id="ProtNLM"/>
    </source>
</evidence>
<evidence type="ECO:0000259" key="2">
    <source>
        <dbReference type="Pfam" id="PF23622"/>
    </source>
</evidence>
<evidence type="ECO:0000313" key="4">
    <source>
        <dbReference type="Proteomes" id="UP001231189"/>
    </source>
</evidence>
<dbReference type="InterPro" id="IPR055357">
    <property type="entry name" value="LRR_At1g61320_AtMIF1"/>
</dbReference>
<gene>
    <name evidence="3" type="ORF">QYE76_027942</name>
</gene>
<dbReference type="PANTHER" id="PTHR32153">
    <property type="entry name" value="OJ000223_09.16 PROTEIN"/>
    <property type="match status" value="1"/>
</dbReference>
<sequence>MKSNRGRRRDMQIAADNGDRLSKLPNDLLLNILERVGTLDAVRTCILSRQMLKLPTMLSQIVIDLSLRDLVRMNGVVADVTDKILSARSPQITIHKLKVKFLLSPSRCLSIGKSVARAMATQKLDAAEFEILTPRDFQNCTEAYLLLFAAQLNNFLHACPDAFAGLTRLHLQNMRFAELDITNILITCKRLESLCFVECDAGICSVLNVEHARLVEFTIAFGEFKTVELSYLPKLQRMTYNYWPCDDNPLVLGFVPQLSELNLTNAGLSDKTLELSQLLANVHTVRDLYLNFHSEKIWVRPECSWVLAPVLAQLRTVNLDNLPEECDFAWTMFFLEAAQCLEELCFTVWDHKCCRESQKSFSKKTDVKWEPSSIHFKHKNLCKLTIYGFQSDKNFTSYIRRTMKTAVNIQEISLHDRKVCKICAEKFPQMEARPSSYPRTDEEKDSLRKKIAAKPTMVASPAMIHFPS</sequence>
<feature type="domain" description="At1g61320/AtMIF1 LRR" evidence="2">
    <location>
        <begin position="163"/>
        <end position="425"/>
    </location>
</feature>
<reference evidence="3" key="1">
    <citation type="submission" date="2023-07" db="EMBL/GenBank/DDBJ databases">
        <title>A chromosome-level genome assembly of Lolium multiflorum.</title>
        <authorList>
            <person name="Chen Y."/>
            <person name="Copetti D."/>
            <person name="Kolliker R."/>
            <person name="Studer B."/>
        </authorList>
    </citation>
    <scope>NUCLEOTIDE SEQUENCE</scope>
    <source>
        <strain evidence="3">02402/16</strain>
        <tissue evidence="3">Leaf</tissue>
    </source>
</reference>
<dbReference type="Pfam" id="PF00646">
    <property type="entry name" value="F-box"/>
    <property type="match status" value="1"/>
</dbReference>